<comment type="caution">
    <text evidence="1">The sequence shown here is derived from an EMBL/GenBank/DDBJ whole genome shotgun (WGS) entry which is preliminary data.</text>
</comment>
<keyword evidence="2" id="KW-1185">Reference proteome</keyword>
<organism evidence="1 2">
    <name type="scientific">Dipteronia dyeriana</name>
    <dbReference type="NCBI Taxonomy" id="168575"/>
    <lineage>
        <taxon>Eukaryota</taxon>
        <taxon>Viridiplantae</taxon>
        <taxon>Streptophyta</taxon>
        <taxon>Embryophyta</taxon>
        <taxon>Tracheophyta</taxon>
        <taxon>Spermatophyta</taxon>
        <taxon>Magnoliopsida</taxon>
        <taxon>eudicotyledons</taxon>
        <taxon>Gunneridae</taxon>
        <taxon>Pentapetalae</taxon>
        <taxon>rosids</taxon>
        <taxon>malvids</taxon>
        <taxon>Sapindales</taxon>
        <taxon>Sapindaceae</taxon>
        <taxon>Hippocastanoideae</taxon>
        <taxon>Acereae</taxon>
        <taxon>Dipteronia</taxon>
    </lineage>
</organism>
<name>A0AAD9XE60_9ROSI</name>
<gene>
    <name evidence="1" type="ORF">Ddye_010923</name>
</gene>
<dbReference type="EMBL" id="JANJYI010000003">
    <property type="protein sequence ID" value="KAK2657871.1"/>
    <property type="molecule type" value="Genomic_DNA"/>
</dbReference>
<accession>A0AAD9XE60</accession>
<dbReference type="AlphaFoldDB" id="A0AAD9XE60"/>
<evidence type="ECO:0000313" key="2">
    <source>
        <dbReference type="Proteomes" id="UP001280121"/>
    </source>
</evidence>
<reference evidence="1" key="1">
    <citation type="journal article" date="2023" name="Plant J.">
        <title>Genome sequences and population genomics provide insights into the demographic history, inbreeding, and mutation load of two 'living fossil' tree species of Dipteronia.</title>
        <authorList>
            <person name="Feng Y."/>
            <person name="Comes H.P."/>
            <person name="Chen J."/>
            <person name="Zhu S."/>
            <person name="Lu R."/>
            <person name="Zhang X."/>
            <person name="Li P."/>
            <person name="Qiu J."/>
            <person name="Olsen K.M."/>
            <person name="Qiu Y."/>
        </authorList>
    </citation>
    <scope>NUCLEOTIDE SEQUENCE</scope>
    <source>
        <strain evidence="1">KIB01</strain>
    </source>
</reference>
<dbReference type="Proteomes" id="UP001280121">
    <property type="component" value="Unassembled WGS sequence"/>
</dbReference>
<proteinExistence type="predicted"/>
<evidence type="ECO:0000313" key="1">
    <source>
        <dbReference type="EMBL" id="KAK2657871.1"/>
    </source>
</evidence>
<protein>
    <submittedName>
        <fullName evidence="1">Uncharacterized protein</fullName>
    </submittedName>
</protein>
<sequence>MHLEGKGLPKLRALGINTGPSITGFSITDTDLKCSIPFKTCERVLYPSPQLFDRYLVEIVRKENIGGFLVRYSYDTWSMEMAKLLLKCLNPKVFGKQLLLAQTEAWISSERWLQKVNRGWINGRDNFEWMEDLMQRFGEDWNYDHWGVLVFLLSSSFYKAYKVFKREIMLATTFCLTLCYNISSVKGEAYH</sequence>